<dbReference type="InterPro" id="IPR001752">
    <property type="entry name" value="Kinesin_motor_dom"/>
</dbReference>
<dbReference type="PANTHER" id="PTHR47968">
    <property type="entry name" value="CENTROMERE PROTEIN E"/>
    <property type="match status" value="1"/>
</dbReference>
<dbReference type="GO" id="GO:0008017">
    <property type="term" value="F:microtubule binding"/>
    <property type="evidence" value="ECO:0007669"/>
    <property type="project" value="InterPro"/>
</dbReference>
<dbReference type="SUPFAM" id="SSF52540">
    <property type="entry name" value="P-loop containing nucleoside triphosphate hydrolases"/>
    <property type="match status" value="1"/>
</dbReference>
<dbReference type="EMBL" id="JADGJQ010000083">
    <property type="protein sequence ID" value="KAJ3171837.1"/>
    <property type="molecule type" value="Genomic_DNA"/>
</dbReference>
<feature type="region of interest" description="Disordered" evidence="4">
    <location>
        <begin position="1"/>
        <end position="25"/>
    </location>
</feature>
<reference evidence="6" key="1">
    <citation type="submission" date="2020-05" db="EMBL/GenBank/DDBJ databases">
        <title>Phylogenomic resolution of chytrid fungi.</title>
        <authorList>
            <person name="Stajich J.E."/>
            <person name="Amses K."/>
            <person name="Simmons R."/>
            <person name="Seto K."/>
            <person name="Myers J."/>
            <person name="Bonds A."/>
            <person name="Quandt C.A."/>
            <person name="Barry K."/>
            <person name="Liu P."/>
            <person name="Grigoriev I."/>
            <person name="Longcore J.E."/>
            <person name="James T.Y."/>
        </authorList>
    </citation>
    <scope>NUCLEOTIDE SEQUENCE</scope>
    <source>
        <strain evidence="6">JEL0379</strain>
    </source>
</reference>
<dbReference type="Pfam" id="PF00225">
    <property type="entry name" value="Kinesin"/>
    <property type="match status" value="1"/>
</dbReference>
<dbReference type="AlphaFoldDB" id="A0AAD5TD63"/>
<dbReference type="Gene3D" id="3.40.850.10">
    <property type="entry name" value="Kinesin motor domain"/>
    <property type="match status" value="1"/>
</dbReference>
<feature type="domain" description="Kinesin motor" evidence="5">
    <location>
        <begin position="102"/>
        <end position="441"/>
    </location>
</feature>
<evidence type="ECO:0000256" key="3">
    <source>
        <dbReference type="PROSITE-ProRule" id="PRU00283"/>
    </source>
</evidence>
<evidence type="ECO:0000256" key="1">
    <source>
        <dbReference type="ARBA" id="ARBA00023054"/>
    </source>
</evidence>
<dbReference type="PRINTS" id="PR00380">
    <property type="entry name" value="KINESINHEAVY"/>
</dbReference>
<proteinExistence type="inferred from homology"/>
<gene>
    <name evidence="6" type="ORF">HDU87_008225</name>
</gene>
<sequence>MDSAPSDSHSSALHDNTKVVNDDGPIAVTPLQTNASTAFGTSNSSIRDKEGSIANRLRAQKDLVTKFIFDAATKLPPAQPLPTNQTRASLNSLFGSALEGRDHTVCVRVRPLLKHEQDDAGCYSVVTANNPAVHVHSVDFRWNGRSNIRTNKYDADVVFGPDDSTDAVYNAIALPLIPLVLSNGMGTLLAYGQTGSGKTYTMTGIQERVAQDIFALAEQHRQTREPGWDGVTGGSGFEFTLSFVELMGKQAFDLLSDKKPVSILEDVFGAVHLSGAAEEPVTTPARFLELVERGASLRRTEATAKNATSSRSHAVCCIRVKNTLLPEAEDGILYLVDLAGSESNSDSSDHSRERIAETKEINKSLGTLKDCFRNRALIDSTDSHVHIPFRSSRLTLLLKEAFDPASARQARTTVIANLAPGITDVPQTLNTMRYIAPLRVPVRSTSPPAISDPSNPAVWTNAQLRTWVRANYPGSKIDPAVLCPTESGKQMCRLPMGEFIARCVLCDGVSEMSARLLYEKMWKLLITARLRARKRPGEAAAVKSKPVAKAKLKPDSTSAAAAADDDDDAVTTTADLKPGTFIALNPEHEGMRDKLNTVPVVALLLAPHASGAWTVADMANLEEEKEGDEAGRYELLIESKRVVPKAMIKGRVEVEYVRTSRTYRLCGVEV</sequence>
<evidence type="ECO:0000256" key="2">
    <source>
        <dbReference type="ARBA" id="ARBA00023175"/>
    </source>
</evidence>
<keyword evidence="1" id="KW-0175">Coiled coil</keyword>
<feature type="compositionally biased region" description="Polar residues" evidence="4">
    <location>
        <begin position="1"/>
        <end position="14"/>
    </location>
</feature>
<dbReference type="PROSITE" id="PS50067">
    <property type="entry name" value="KINESIN_MOTOR_2"/>
    <property type="match status" value="1"/>
</dbReference>
<dbReference type="SMART" id="SM00129">
    <property type="entry name" value="KISc"/>
    <property type="match status" value="1"/>
</dbReference>
<evidence type="ECO:0000313" key="6">
    <source>
        <dbReference type="EMBL" id="KAJ3171837.1"/>
    </source>
</evidence>
<name>A0AAD5TD63_9FUNG</name>
<keyword evidence="2 3" id="KW-0505">Motor protein</keyword>
<comment type="caution">
    <text evidence="6">The sequence shown here is derived from an EMBL/GenBank/DDBJ whole genome shotgun (WGS) entry which is preliminary data.</text>
</comment>
<dbReference type="InterPro" id="IPR027417">
    <property type="entry name" value="P-loop_NTPase"/>
</dbReference>
<dbReference type="GO" id="GO:0007018">
    <property type="term" value="P:microtubule-based movement"/>
    <property type="evidence" value="ECO:0007669"/>
    <property type="project" value="InterPro"/>
</dbReference>
<dbReference type="GO" id="GO:0003777">
    <property type="term" value="F:microtubule motor activity"/>
    <property type="evidence" value="ECO:0007669"/>
    <property type="project" value="InterPro"/>
</dbReference>
<evidence type="ECO:0000313" key="7">
    <source>
        <dbReference type="Proteomes" id="UP001212152"/>
    </source>
</evidence>
<dbReference type="PANTHER" id="PTHR47968:SF75">
    <property type="entry name" value="CENTROMERE-ASSOCIATED PROTEIN E"/>
    <property type="match status" value="1"/>
</dbReference>
<accession>A0AAD5TD63</accession>
<evidence type="ECO:0000256" key="4">
    <source>
        <dbReference type="SAM" id="MobiDB-lite"/>
    </source>
</evidence>
<dbReference type="InterPro" id="IPR027640">
    <property type="entry name" value="Kinesin-like_fam"/>
</dbReference>
<keyword evidence="3" id="KW-0547">Nucleotide-binding</keyword>
<dbReference type="Proteomes" id="UP001212152">
    <property type="component" value="Unassembled WGS sequence"/>
</dbReference>
<organism evidence="6 7">
    <name type="scientific">Geranomyces variabilis</name>
    <dbReference type="NCBI Taxonomy" id="109894"/>
    <lineage>
        <taxon>Eukaryota</taxon>
        <taxon>Fungi</taxon>
        <taxon>Fungi incertae sedis</taxon>
        <taxon>Chytridiomycota</taxon>
        <taxon>Chytridiomycota incertae sedis</taxon>
        <taxon>Chytridiomycetes</taxon>
        <taxon>Spizellomycetales</taxon>
        <taxon>Powellomycetaceae</taxon>
        <taxon>Geranomyces</taxon>
    </lineage>
</organism>
<comment type="similarity">
    <text evidence="3">Belongs to the TRAFAC class myosin-kinesin ATPase superfamily. Kinesin family.</text>
</comment>
<keyword evidence="3" id="KW-0067">ATP-binding</keyword>
<dbReference type="InterPro" id="IPR036961">
    <property type="entry name" value="Kinesin_motor_dom_sf"/>
</dbReference>
<feature type="binding site" evidence="3">
    <location>
        <begin position="192"/>
        <end position="199"/>
    </location>
    <ligand>
        <name>ATP</name>
        <dbReference type="ChEBI" id="CHEBI:30616"/>
    </ligand>
</feature>
<evidence type="ECO:0000259" key="5">
    <source>
        <dbReference type="PROSITE" id="PS50067"/>
    </source>
</evidence>
<protein>
    <recommendedName>
        <fullName evidence="5">Kinesin motor domain-containing protein</fullName>
    </recommendedName>
</protein>
<keyword evidence="7" id="KW-1185">Reference proteome</keyword>
<dbReference type="GO" id="GO:0005524">
    <property type="term" value="F:ATP binding"/>
    <property type="evidence" value="ECO:0007669"/>
    <property type="project" value="UniProtKB-UniRule"/>
</dbReference>